<dbReference type="Proteomes" id="UP000799118">
    <property type="component" value="Unassembled WGS sequence"/>
</dbReference>
<keyword evidence="3" id="KW-1185">Reference proteome</keyword>
<feature type="region of interest" description="Disordered" evidence="1">
    <location>
        <begin position="258"/>
        <end position="280"/>
    </location>
</feature>
<organism evidence="2 3">
    <name type="scientific">Gymnopus androsaceus JB14</name>
    <dbReference type="NCBI Taxonomy" id="1447944"/>
    <lineage>
        <taxon>Eukaryota</taxon>
        <taxon>Fungi</taxon>
        <taxon>Dikarya</taxon>
        <taxon>Basidiomycota</taxon>
        <taxon>Agaricomycotina</taxon>
        <taxon>Agaricomycetes</taxon>
        <taxon>Agaricomycetidae</taxon>
        <taxon>Agaricales</taxon>
        <taxon>Marasmiineae</taxon>
        <taxon>Omphalotaceae</taxon>
        <taxon>Gymnopus</taxon>
    </lineage>
</organism>
<proteinExistence type="predicted"/>
<name>A0A6A4HER2_9AGAR</name>
<gene>
    <name evidence="2" type="ORF">BT96DRAFT_941272</name>
</gene>
<sequence length="280" mass="31144">MDSISEYNSALTLSSMMMNILTFSQTPPLFLGLASNSASLSSSYSRQSLKSLPTQYTIKDPPDVNTKDCDRILDSIVGASTGTSSAVRELSRVTSVLAAFFLLFHSDNFLYHSDSDCDKRNFTKHPDNEDILSIPSCSTPRTFKTSNAMFIRSLSQPTRTSICASLIRSDCMMKDNEALQLVWKIGNIWLQPVPASFKDTKKGGANALRDPEKDSISFLADTDNQGKVKYWKKEWNWTEDIFFVPATSRMRTCGYDVSESSAAKKQKLALPKSPPSPRSL</sequence>
<accession>A0A6A4HER2</accession>
<protein>
    <submittedName>
        <fullName evidence="2">Uncharacterized protein</fullName>
    </submittedName>
</protein>
<evidence type="ECO:0000313" key="2">
    <source>
        <dbReference type="EMBL" id="KAE9396942.1"/>
    </source>
</evidence>
<dbReference type="EMBL" id="ML769505">
    <property type="protein sequence ID" value="KAE9396942.1"/>
    <property type="molecule type" value="Genomic_DNA"/>
</dbReference>
<dbReference type="AlphaFoldDB" id="A0A6A4HER2"/>
<evidence type="ECO:0000313" key="3">
    <source>
        <dbReference type="Proteomes" id="UP000799118"/>
    </source>
</evidence>
<evidence type="ECO:0000256" key="1">
    <source>
        <dbReference type="SAM" id="MobiDB-lite"/>
    </source>
</evidence>
<reference evidence="2" key="1">
    <citation type="journal article" date="2019" name="Environ. Microbiol.">
        <title>Fungal ecological strategies reflected in gene transcription - a case study of two litter decomposers.</title>
        <authorList>
            <person name="Barbi F."/>
            <person name="Kohler A."/>
            <person name="Barry K."/>
            <person name="Baskaran P."/>
            <person name="Daum C."/>
            <person name="Fauchery L."/>
            <person name="Ihrmark K."/>
            <person name="Kuo A."/>
            <person name="LaButti K."/>
            <person name="Lipzen A."/>
            <person name="Morin E."/>
            <person name="Grigoriev I.V."/>
            <person name="Henrissat B."/>
            <person name="Lindahl B."/>
            <person name="Martin F."/>
        </authorList>
    </citation>
    <scope>NUCLEOTIDE SEQUENCE</scope>
    <source>
        <strain evidence="2">JB14</strain>
    </source>
</reference>